<dbReference type="Proteomes" id="UP000195814">
    <property type="component" value="Chromosome"/>
</dbReference>
<organism evidence="5 8">
    <name type="scientific">Tatumella citrea</name>
    <name type="common">Pantoea citrea</name>
    <dbReference type="NCBI Taxonomy" id="53336"/>
    <lineage>
        <taxon>Bacteria</taxon>
        <taxon>Pseudomonadati</taxon>
        <taxon>Pseudomonadota</taxon>
        <taxon>Gammaproteobacteria</taxon>
        <taxon>Enterobacterales</taxon>
        <taxon>Erwiniaceae</taxon>
        <taxon>Tatumella</taxon>
    </lineage>
</organism>
<evidence type="ECO:0000256" key="3">
    <source>
        <dbReference type="ARBA" id="ARBA00023163"/>
    </source>
</evidence>
<dbReference type="Pfam" id="PF00532">
    <property type="entry name" value="Peripla_BP_1"/>
    <property type="match status" value="1"/>
</dbReference>
<dbReference type="Pfam" id="PF00356">
    <property type="entry name" value="LacI"/>
    <property type="match status" value="1"/>
</dbReference>
<dbReference type="SMART" id="SM00354">
    <property type="entry name" value="HTH_LACI"/>
    <property type="match status" value="1"/>
</dbReference>
<evidence type="ECO:0000256" key="2">
    <source>
        <dbReference type="ARBA" id="ARBA00023125"/>
    </source>
</evidence>
<dbReference type="Gene3D" id="3.40.50.2300">
    <property type="match status" value="2"/>
</dbReference>
<dbReference type="EMBL" id="CP015579">
    <property type="protein sequence ID" value="ARU92333.1"/>
    <property type="molecule type" value="Genomic_DNA"/>
</dbReference>
<evidence type="ECO:0000313" key="8">
    <source>
        <dbReference type="Proteomes" id="UP000195814"/>
    </source>
</evidence>
<reference evidence="7 8" key="1">
    <citation type="submission" date="2016-05" db="EMBL/GenBank/DDBJ databases">
        <title>Complete genome sequence of two 2,5-diketo-D-glunonic acid producing strain Tatumella citrea.</title>
        <authorList>
            <person name="Duan C."/>
            <person name="Yang J."/>
            <person name="Yang S."/>
        </authorList>
    </citation>
    <scope>NUCLEOTIDE SEQUENCE [LARGE SCALE GENOMIC DNA]</scope>
    <source>
        <strain evidence="6 7">ATCC 39140</strain>
        <strain evidence="5 8">DSM 13699</strain>
    </source>
</reference>
<sequence length="347" mass="38491">MTSRPARATISDVAKAAGTGKTSVSRYLNGELHVLSPALKARIEQAIATLNYRPSQMARSLKRGRTRLIGLIIADITNAYSVEIMCGIEAACRDYGFTLLMCNTNNEVSLEQYYIQLLSSYQVEGIIVNAVGMHEAELSRLQQSRLPMTLIDRKIEDFDCDVIGLDNHEASEKVTRHLADNGFTALLFISEPVGSVNTRRERLQTFRQTVATYPEVQGENTEIALHQETELNRCLDDFLSRNCHQRCAIITANGSLTLQVVKQLQAKGIVCGTDVGLVGFDEMNWSSLVGTGITTLKQPTHQIGYRSLQSVINRIKQTDSERTEHFFTGELVIRGSSQPLQVTLPGQ</sequence>
<evidence type="ECO:0000313" key="5">
    <source>
        <dbReference type="EMBL" id="ARU92333.1"/>
    </source>
</evidence>
<dbReference type="InterPro" id="IPR001761">
    <property type="entry name" value="Peripla_BP/Lac1_sug-bd_dom"/>
</dbReference>
<keyword evidence="7" id="KW-1185">Reference proteome</keyword>
<dbReference type="EMBL" id="CP015581">
    <property type="protein sequence ID" value="ARU96368.1"/>
    <property type="molecule type" value="Genomic_DNA"/>
</dbReference>
<dbReference type="SUPFAM" id="SSF47413">
    <property type="entry name" value="lambda repressor-like DNA-binding domains"/>
    <property type="match status" value="1"/>
</dbReference>
<dbReference type="InterPro" id="IPR000843">
    <property type="entry name" value="HTH_LacI"/>
</dbReference>
<dbReference type="OrthoDB" id="5672046at2"/>
<evidence type="ECO:0000313" key="7">
    <source>
        <dbReference type="Proteomes" id="UP000195729"/>
    </source>
</evidence>
<dbReference type="PANTHER" id="PTHR30146:SF145">
    <property type="entry name" value="RIBOSE OPERON REPRESSOR"/>
    <property type="match status" value="1"/>
</dbReference>
<dbReference type="PANTHER" id="PTHR30146">
    <property type="entry name" value="LACI-RELATED TRANSCRIPTIONAL REPRESSOR"/>
    <property type="match status" value="1"/>
</dbReference>
<protein>
    <submittedName>
        <fullName evidence="5">LacI family transcriptional regulator</fullName>
    </submittedName>
</protein>
<evidence type="ECO:0000259" key="4">
    <source>
        <dbReference type="PROSITE" id="PS50932"/>
    </source>
</evidence>
<accession>A0A1Y0LFQ4</accession>
<dbReference type="GO" id="GO:0000976">
    <property type="term" value="F:transcription cis-regulatory region binding"/>
    <property type="evidence" value="ECO:0007669"/>
    <property type="project" value="TreeGrafter"/>
</dbReference>
<dbReference type="CDD" id="cd01392">
    <property type="entry name" value="HTH_LacI"/>
    <property type="match status" value="1"/>
</dbReference>
<dbReference type="GO" id="GO:0003700">
    <property type="term" value="F:DNA-binding transcription factor activity"/>
    <property type="evidence" value="ECO:0007669"/>
    <property type="project" value="TreeGrafter"/>
</dbReference>
<keyword evidence="3" id="KW-0804">Transcription</keyword>
<keyword evidence="2" id="KW-0238">DNA-binding</keyword>
<name>A0A1Y0LFQ4_TATCI</name>
<dbReference type="InterPro" id="IPR028082">
    <property type="entry name" value="Peripla_BP_I"/>
</dbReference>
<evidence type="ECO:0000256" key="1">
    <source>
        <dbReference type="ARBA" id="ARBA00023015"/>
    </source>
</evidence>
<dbReference type="CDD" id="cd06283">
    <property type="entry name" value="PBP1_RegR_EndR_KdgR-like"/>
    <property type="match status" value="1"/>
</dbReference>
<dbReference type="SUPFAM" id="SSF53822">
    <property type="entry name" value="Periplasmic binding protein-like I"/>
    <property type="match status" value="1"/>
</dbReference>
<feature type="domain" description="HTH lacI-type" evidence="4">
    <location>
        <begin position="8"/>
        <end position="63"/>
    </location>
</feature>
<dbReference type="AlphaFoldDB" id="A0A1Y0LFQ4"/>
<dbReference type="RefSeq" id="WP_087486746.1">
    <property type="nucleotide sequence ID" value="NZ_CP015579.1"/>
</dbReference>
<dbReference type="KEGG" id="tci:A7K98_00085"/>
<gene>
    <name evidence="5" type="ORF">A7K98_00085</name>
    <name evidence="6" type="ORF">A7K99_00085</name>
</gene>
<evidence type="ECO:0000313" key="6">
    <source>
        <dbReference type="EMBL" id="ARU96368.1"/>
    </source>
</evidence>
<dbReference type="Proteomes" id="UP000195729">
    <property type="component" value="Chromosome"/>
</dbReference>
<keyword evidence="1" id="KW-0805">Transcription regulation</keyword>
<dbReference type="Gene3D" id="1.10.260.40">
    <property type="entry name" value="lambda repressor-like DNA-binding domains"/>
    <property type="match status" value="1"/>
</dbReference>
<proteinExistence type="predicted"/>
<dbReference type="PROSITE" id="PS50932">
    <property type="entry name" value="HTH_LACI_2"/>
    <property type="match status" value="1"/>
</dbReference>
<dbReference type="InterPro" id="IPR010982">
    <property type="entry name" value="Lambda_DNA-bd_dom_sf"/>
</dbReference>